<dbReference type="EMBL" id="VAUV01000007">
    <property type="protein sequence ID" value="TLD70647.1"/>
    <property type="molecule type" value="Genomic_DNA"/>
</dbReference>
<name>A0A5R8KEH5_9BACT</name>
<evidence type="ECO:0000256" key="5">
    <source>
        <dbReference type="ARBA" id="ARBA00022801"/>
    </source>
</evidence>
<dbReference type="PANTHER" id="PTHR21039">
    <property type="entry name" value="HISTIDINOL PHOSPHATASE-RELATED"/>
    <property type="match status" value="1"/>
</dbReference>
<comment type="pathway">
    <text evidence="1 8">Amino-acid biosynthesis; L-histidine biosynthesis; L-histidine from 5-phospho-alpha-D-ribose 1-diphosphate: step 8/9.</text>
</comment>
<evidence type="ECO:0000256" key="8">
    <source>
        <dbReference type="RuleBase" id="RU366003"/>
    </source>
</evidence>
<dbReference type="CDD" id="cd12110">
    <property type="entry name" value="PHP_HisPPase_Hisj_like"/>
    <property type="match status" value="1"/>
</dbReference>
<keyword evidence="5 8" id="KW-0378">Hydrolase</keyword>
<dbReference type="NCBIfam" id="TIGR01856">
    <property type="entry name" value="hisJ_fam"/>
    <property type="match status" value="1"/>
</dbReference>
<dbReference type="Gene3D" id="3.20.20.140">
    <property type="entry name" value="Metal-dependent hydrolases"/>
    <property type="match status" value="1"/>
</dbReference>
<protein>
    <recommendedName>
        <fullName evidence="3 8">Histidinol-phosphatase</fullName>
        <shortName evidence="8">HolPase</shortName>
        <ecNumber evidence="3 8">3.1.3.15</ecNumber>
    </recommendedName>
</protein>
<evidence type="ECO:0000256" key="1">
    <source>
        <dbReference type="ARBA" id="ARBA00004970"/>
    </source>
</evidence>
<evidence type="ECO:0000256" key="7">
    <source>
        <dbReference type="ARBA" id="ARBA00049158"/>
    </source>
</evidence>
<keyword evidence="6 8" id="KW-0368">Histidine biosynthesis</keyword>
<dbReference type="EC" id="3.1.3.15" evidence="3 8"/>
<dbReference type="SUPFAM" id="SSF89550">
    <property type="entry name" value="PHP domain-like"/>
    <property type="match status" value="1"/>
</dbReference>
<evidence type="ECO:0000313" key="11">
    <source>
        <dbReference type="Proteomes" id="UP000306196"/>
    </source>
</evidence>
<dbReference type="Pfam" id="PF02811">
    <property type="entry name" value="PHP"/>
    <property type="match status" value="1"/>
</dbReference>
<keyword evidence="11" id="KW-1185">Reference proteome</keyword>
<evidence type="ECO:0000313" key="10">
    <source>
        <dbReference type="EMBL" id="TLD70647.1"/>
    </source>
</evidence>
<proteinExistence type="inferred from homology"/>
<gene>
    <name evidence="10" type="ORF">FEM03_10025</name>
</gene>
<dbReference type="InterPro" id="IPR016195">
    <property type="entry name" value="Pol/histidinol_Pase-like"/>
</dbReference>
<dbReference type="GO" id="GO:0005737">
    <property type="term" value="C:cytoplasm"/>
    <property type="evidence" value="ECO:0007669"/>
    <property type="project" value="TreeGrafter"/>
</dbReference>
<dbReference type="AlphaFoldDB" id="A0A5R8KEH5"/>
<dbReference type="InterPro" id="IPR004013">
    <property type="entry name" value="PHP_dom"/>
</dbReference>
<dbReference type="NCBIfam" id="NF005596">
    <property type="entry name" value="PRK07328.1"/>
    <property type="match status" value="1"/>
</dbReference>
<accession>A0A5R8KEH5</accession>
<reference evidence="10 11" key="1">
    <citation type="submission" date="2019-05" db="EMBL/GenBank/DDBJ databases">
        <title>Verrucobacter flavum gen. nov., sp. nov. a new member of the family Verrucomicrobiaceae.</title>
        <authorList>
            <person name="Szuroczki S."/>
            <person name="Abbaszade G."/>
            <person name="Szabo A."/>
            <person name="Felfoldi T."/>
            <person name="Schumann P."/>
            <person name="Boka K."/>
            <person name="Keki Z."/>
            <person name="Toumi M."/>
            <person name="Toth E."/>
        </authorList>
    </citation>
    <scope>NUCLEOTIDE SEQUENCE [LARGE SCALE GENOMIC DNA]</scope>
    <source>
        <strain evidence="10 11">MG-N-17</strain>
    </source>
</reference>
<organism evidence="10 11">
    <name type="scientific">Phragmitibacter flavus</name>
    <dbReference type="NCBI Taxonomy" id="2576071"/>
    <lineage>
        <taxon>Bacteria</taxon>
        <taxon>Pseudomonadati</taxon>
        <taxon>Verrucomicrobiota</taxon>
        <taxon>Verrucomicrobiia</taxon>
        <taxon>Verrucomicrobiales</taxon>
        <taxon>Verrucomicrobiaceae</taxon>
        <taxon>Phragmitibacter</taxon>
    </lineage>
</organism>
<dbReference type="InterPro" id="IPR010140">
    <property type="entry name" value="Histidinol_P_phosphatase_HisJ"/>
</dbReference>
<evidence type="ECO:0000256" key="3">
    <source>
        <dbReference type="ARBA" id="ARBA00013085"/>
    </source>
</evidence>
<evidence type="ECO:0000259" key="9">
    <source>
        <dbReference type="Pfam" id="PF02811"/>
    </source>
</evidence>
<dbReference type="Proteomes" id="UP000306196">
    <property type="component" value="Unassembled WGS sequence"/>
</dbReference>
<comment type="caution">
    <text evidence="10">The sequence shown here is derived from an EMBL/GenBank/DDBJ whole genome shotgun (WGS) entry which is preliminary data.</text>
</comment>
<dbReference type="UniPathway" id="UPA00031">
    <property type="reaction ID" value="UER00013"/>
</dbReference>
<dbReference type="GO" id="GO:0004401">
    <property type="term" value="F:histidinol-phosphatase activity"/>
    <property type="evidence" value="ECO:0007669"/>
    <property type="project" value="UniProtKB-UniRule"/>
</dbReference>
<comment type="similarity">
    <text evidence="2 8">Belongs to the PHP hydrolase family. HisK subfamily.</text>
</comment>
<dbReference type="OrthoDB" id="9775255at2"/>
<keyword evidence="4 8" id="KW-0028">Amino-acid biosynthesis</keyword>
<evidence type="ECO:0000256" key="6">
    <source>
        <dbReference type="ARBA" id="ARBA00023102"/>
    </source>
</evidence>
<comment type="catalytic activity">
    <reaction evidence="7 8">
        <text>L-histidinol phosphate + H2O = L-histidinol + phosphate</text>
        <dbReference type="Rhea" id="RHEA:14465"/>
        <dbReference type="ChEBI" id="CHEBI:15377"/>
        <dbReference type="ChEBI" id="CHEBI:43474"/>
        <dbReference type="ChEBI" id="CHEBI:57699"/>
        <dbReference type="ChEBI" id="CHEBI:57980"/>
        <dbReference type="EC" id="3.1.3.15"/>
    </reaction>
</comment>
<dbReference type="GO" id="GO:0000105">
    <property type="term" value="P:L-histidine biosynthetic process"/>
    <property type="evidence" value="ECO:0007669"/>
    <property type="project" value="UniProtKB-UniRule"/>
</dbReference>
<sequence length="287" mass="32837">MMKDEVIYVDSHMHTTLCKHAFGEPEEYAEMALQRGLKGMIITCHGPMPDGFWPQVRMDLGQFEEYVVLVERCRKVYEGRLEVRLGLESDYFPGMEEWAEKLHAMVPLHYVLGSVHWQGSEYRDRYGDTDEKGFRVSYFENLAASAETGLFDCLSHPDLIKNFMPGLWRFEDWEETIAASLDRIAKTGVAMELNTSGLNKVFKEMNPGPQMLAMMAQRGIPLVIGSDSHVPHRVGDRHLEALEMAQQAGWKTISVFKDRKRQELPIVEVRSQLVAAQKQAQEVAESR</sequence>
<dbReference type="PANTHER" id="PTHR21039:SF0">
    <property type="entry name" value="HISTIDINOL-PHOSPHATASE"/>
    <property type="match status" value="1"/>
</dbReference>
<feature type="domain" description="PHP" evidence="9">
    <location>
        <begin position="10"/>
        <end position="196"/>
    </location>
</feature>
<evidence type="ECO:0000256" key="2">
    <source>
        <dbReference type="ARBA" id="ARBA00009152"/>
    </source>
</evidence>
<evidence type="ECO:0000256" key="4">
    <source>
        <dbReference type="ARBA" id="ARBA00022605"/>
    </source>
</evidence>